<proteinExistence type="predicted"/>
<dbReference type="Gene3D" id="1.10.1660.10">
    <property type="match status" value="1"/>
</dbReference>
<dbReference type="PRINTS" id="PR00040">
    <property type="entry name" value="HTHMERR"/>
</dbReference>
<reference evidence="6 7" key="1">
    <citation type="submission" date="2020-05" db="EMBL/GenBank/DDBJ databases">
        <authorList>
            <person name="Mo P."/>
        </authorList>
    </citation>
    <scope>NUCLEOTIDE SEQUENCE [LARGE SCALE GENOMIC DNA]</scope>
    <source>
        <strain evidence="6 7">Gen01</strain>
    </source>
</reference>
<evidence type="ECO:0000256" key="4">
    <source>
        <dbReference type="SAM" id="MobiDB-lite"/>
    </source>
</evidence>
<dbReference type="PANTHER" id="PTHR30204">
    <property type="entry name" value="REDOX-CYCLING DRUG-SENSING TRANSCRIPTIONAL ACTIVATOR SOXR"/>
    <property type="match status" value="1"/>
</dbReference>
<dbReference type="SUPFAM" id="SSF46955">
    <property type="entry name" value="Putative DNA-binding domain"/>
    <property type="match status" value="1"/>
</dbReference>
<accession>A0A6M6JND3</accession>
<evidence type="ECO:0000313" key="7">
    <source>
        <dbReference type="Proteomes" id="UP000505377"/>
    </source>
</evidence>
<dbReference type="InterPro" id="IPR009061">
    <property type="entry name" value="DNA-bd_dom_put_sf"/>
</dbReference>
<feature type="region of interest" description="Disordered" evidence="4">
    <location>
        <begin position="120"/>
        <end position="150"/>
    </location>
</feature>
<dbReference type="GO" id="GO:0003700">
    <property type="term" value="F:DNA-binding transcription factor activity"/>
    <property type="evidence" value="ECO:0007669"/>
    <property type="project" value="InterPro"/>
</dbReference>
<dbReference type="AlphaFoldDB" id="A0A6M6JND3"/>
<dbReference type="SMART" id="SM00422">
    <property type="entry name" value="HTH_MERR"/>
    <property type="match status" value="1"/>
</dbReference>
<keyword evidence="2 6" id="KW-0238">DNA-binding</keyword>
<dbReference type="GO" id="GO:0003677">
    <property type="term" value="F:DNA binding"/>
    <property type="evidence" value="ECO:0007669"/>
    <property type="project" value="UniProtKB-KW"/>
</dbReference>
<keyword evidence="1" id="KW-0805">Transcription regulation</keyword>
<dbReference type="PANTHER" id="PTHR30204:SF94">
    <property type="entry name" value="HEAVY METAL-DEPENDENT TRANSCRIPTIONAL REGULATOR HI_0293-RELATED"/>
    <property type="match status" value="1"/>
</dbReference>
<evidence type="ECO:0000256" key="3">
    <source>
        <dbReference type="ARBA" id="ARBA00023163"/>
    </source>
</evidence>
<dbReference type="InterPro" id="IPR000551">
    <property type="entry name" value="MerR-type_HTH_dom"/>
</dbReference>
<dbReference type="PROSITE" id="PS00552">
    <property type="entry name" value="HTH_MERR_1"/>
    <property type="match status" value="1"/>
</dbReference>
<evidence type="ECO:0000313" key="6">
    <source>
        <dbReference type="EMBL" id="QJY47821.1"/>
    </source>
</evidence>
<evidence type="ECO:0000256" key="2">
    <source>
        <dbReference type="ARBA" id="ARBA00023125"/>
    </source>
</evidence>
<evidence type="ECO:0000256" key="1">
    <source>
        <dbReference type="ARBA" id="ARBA00023015"/>
    </source>
</evidence>
<keyword evidence="3" id="KW-0804">Transcription</keyword>
<dbReference type="Pfam" id="PF13411">
    <property type="entry name" value="MerR_1"/>
    <property type="match status" value="1"/>
</dbReference>
<evidence type="ECO:0000259" key="5">
    <source>
        <dbReference type="PROSITE" id="PS50937"/>
    </source>
</evidence>
<feature type="compositionally biased region" description="Acidic residues" evidence="4">
    <location>
        <begin position="130"/>
        <end position="143"/>
    </location>
</feature>
<dbReference type="InterPro" id="IPR047057">
    <property type="entry name" value="MerR_fam"/>
</dbReference>
<dbReference type="EMBL" id="CP053564">
    <property type="protein sequence ID" value="QJY47821.1"/>
    <property type="molecule type" value="Genomic_DNA"/>
</dbReference>
<organism evidence="6 7">
    <name type="scientific">Pseudonocardia broussonetiae</name>
    <dbReference type="NCBI Taxonomy" id="2736640"/>
    <lineage>
        <taxon>Bacteria</taxon>
        <taxon>Bacillati</taxon>
        <taxon>Actinomycetota</taxon>
        <taxon>Actinomycetes</taxon>
        <taxon>Pseudonocardiales</taxon>
        <taxon>Pseudonocardiaceae</taxon>
        <taxon>Pseudonocardia</taxon>
    </lineage>
</organism>
<dbReference type="Proteomes" id="UP000505377">
    <property type="component" value="Chromosome"/>
</dbReference>
<dbReference type="PROSITE" id="PS50937">
    <property type="entry name" value="HTH_MERR_2"/>
    <property type="match status" value="1"/>
</dbReference>
<sequence length="150" mass="16552">MRTSEVAARARVNPQTLRYYERRGLLAEPARSASGYRAYSPQAVQVVRFIKRAQDLGFALDDIVSLLRLAEGGPEGCDATRAMSVEKIADLDGRIADLVAMRAALARLVATCEQPRNHRECPILAQITSDPEDSDPEDSDPEDSDPRDRP</sequence>
<dbReference type="KEGG" id="pbro:HOP40_20045"/>
<name>A0A6M6JND3_9PSEU</name>
<protein>
    <submittedName>
        <fullName evidence="6">MerR family DNA-binding protein</fullName>
    </submittedName>
</protein>
<feature type="domain" description="HTH merR-type" evidence="5">
    <location>
        <begin position="1"/>
        <end position="69"/>
    </location>
</feature>
<keyword evidence="7" id="KW-1185">Reference proteome</keyword>
<gene>
    <name evidence="6" type="ORF">HOP40_20045</name>
</gene>